<proteinExistence type="predicted"/>
<keyword evidence="2" id="KW-1185">Reference proteome</keyword>
<accession>A0ACC4CZJ2</accession>
<evidence type="ECO:0000313" key="2">
    <source>
        <dbReference type="Proteomes" id="UP000309997"/>
    </source>
</evidence>
<protein>
    <submittedName>
        <fullName evidence="1">Uncharacterized protein</fullName>
    </submittedName>
</protein>
<comment type="caution">
    <text evidence="1">The sequence shown here is derived from an EMBL/GenBank/DDBJ whole genome shotgun (WGS) entry which is preliminary data.</text>
</comment>
<reference evidence="1 2" key="1">
    <citation type="journal article" date="2024" name="Plant Biotechnol. J.">
        <title>Genome and CRISPR/Cas9 system of a widespread forest tree (Populus alba) in the world.</title>
        <authorList>
            <person name="Liu Y.J."/>
            <person name="Jiang P.F."/>
            <person name="Han X.M."/>
            <person name="Li X.Y."/>
            <person name="Wang H.M."/>
            <person name="Wang Y.J."/>
            <person name="Wang X.X."/>
            <person name="Zeng Q.Y."/>
        </authorList>
    </citation>
    <scope>NUCLEOTIDE SEQUENCE [LARGE SCALE GENOMIC DNA]</scope>
    <source>
        <strain evidence="2">cv. PAL-ZL1</strain>
    </source>
</reference>
<feature type="non-terminal residue" evidence="1">
    <location>
        <position position="1"/>
    </location>
</feature>
<sequence>SRDCKASINLSALFRAVPGETRSTMQGLMACLKNKNCIVIQRVYLFDPFELQKGWAIPTSFQQMECTFLDHLSTRIMGFYSFFLWLLLLFSVISSNVFTVYAFKGTYGVNYGRIADNLPSPSSVVTLLKAAKIKNTRIYDADHEVLKAFKGSGIGIIVGLGNQYLKEIAVGEDRAMNWIKENVQPFLPGTNIAGIAVGNEILGGDDHELWEVLLPAVKNVYDALRRLGLTKVVEVSSPHSEAVFTNSFPPSACVFREDVSIYMKPLLQFFSQTGSPFYINAYPFLAYKSDPEHIDINYALFKSNKGILDAKTNLHYDNMFEAQVDAAYAALEKAGFPKMEVIVSETGWASRGDDNEAGASLENARTYNRNLRKRLAKKKGTPYRPKFVAKAYIFALFNENLKPGPTSERNFGLFKPDGSISYDIGFTGLKESSGVSSFIHFKVIGAYGWLGSSCALLLTTCITLVLLISAS</sequence>
<gene>
    <name evidence="1" type="ORF">D5086_001747</name>
</gene>
<evidence type="ECO:0000313" key="1">
    <source>
        <dbReference type="EMBL" id="KAL3610727.1"/>
    </source>
</evidence>
<dbReference type="EMBL" id="RCHU02000001">
    <property type="protein sequence ID" value="KAL3610727.1"/>
    <property type="molecule type" value="Genomic_DNA"/>
</dbReference>
<organism evidence="1 2">
    <name type="scientific">Populus alba</name>
    <name type="common">White poplar</name>
    <dbReference type="NCBI Taxonomy" id="43335"/>
    <lineage>
        <taxon>Eukaryota</taxon>
        <taxon>Viridiplantae</taxon>
        <taxon>Streptophyta</taxon>
        <taxon>Embryophyta</taxon>
        <taxon>Tracheophyta</taxon>
        <taxon>Spermatophyta</taxon>
        <taxon>Magnoliopsida</taxon>
        <taxon>eudicotyledons</taxon>
        <taxon>Gunneridae</taxon>
        <taxon>Pentapetalae</taxon>
        <taxon>rosids</taxon>
        <taxon>fabids</taxon>
        <taxon>Malpighiales</taxon>
        <taxon>Salicaceae</taxon>
        <taxon>Saliceae</taxon>
        <taxon>Populus</taxon>
    </lineage>
</organism>
<dbReference type="Proteomes" id="UP000309997">
    <property type="component" value="Unassembled WGS sequence"/>
</dbReference>
<name>A0ACC4CZJ2_POPAL</name>